<dbReference type="Proteomes" id="UP000008206">
    <property type="component" value="Chromosome"/>
</dbReference>
<organism evidence="2 3">
    <name type="scientific">Gloeothece verrucosa (strain PCC 7822)</name>
    <name type="common">Cyanothece sp. (strain PCC 7822)</name>
    <dbReference type="NCBI Taxonomy" id="497965"/>
    <lineage>
        <taxon>Bacteria</taxon>
        <taxon>Bacillati</taxon>
        <taxon>Cyanobacteriota</taxon>
        <taxon>Cyanophyceae</taxon>
        <taxon>Oscillatoriophycideae</taxon>
        <taxon>Chroococcales</taxon>
        <taxon>Aphanothecaceae</taxon>
        <taxon>Gloeothece</taxon>
        <taxon>Gloeothece verrucosa</taxon>
    </lineage>
</organism>
<keyword evidence="1" id="KW-0812">Transmembrane</keyword>
<accession>E0U9C0</accession>
<feature type="transmembrane region" description="Helical" evidence="1">
    <location>
        <begin position="135"/>
        <end position="154"/>
    </location>
</feature>
<evidence type="ECO:0000313" key="3">
    <source>
        <dbReference type="Proteomes" id="UP000008206"/>
    </source>
</evidence>
<keyword evidence="1" id="KW-0472">Membrane</keyword>
<keyword evidence="1" id="KW-1133">Transmembrane helix</keyword>
<dbReference type="RefSeq" id="WP_013320722.1">
    <property type="nucleotide sequence ID" value="NC_014501.1"/>
</dbReference>
<proteinExistence type="predicted"/>
<dbReference type="eggNOG" id="ENOG5032ZN8">
    <property type="taxonomic scope" value="Bacteria"/>
</dbReference>
<dbReference type="AlphaFoldDB" id="E0U9C0"/>
<dbReference type="OrthoDB" id="1453741at2"/>
<evidence type="ECO:0000313" key="2">
    <source>
        <dbReference type="EMBL" id="ADN12612.1"/>
    </source>
</evidence>
<keyword evidence="3" id="KW-1185">Reference proteome</keyword>
<gene>
    <name evidence="2" type="ordered locus">Cyan7822_0575</name>
</gene>
<feature type="transmembrane region" description="Helical" evidence="1">
    <location>
        <begin position="80"/>
        <end position="102"/>
    </location>
</feature>
<dbReference type="EMBL" id="CP002198">
    <property type="protein sequence ID" value="ADN12612.1"/>
    <property type="molecule type" value="Genomic_DNA"/>
</dbReference>
<dbReference type="STRING" id="497965.Cyan7822_0575"/>
<reference evidence="3" key="1">
    <citation type="journal article" date="2011" name="MBio">
        <title>Novel metabolic attributes of the genus Cyanothece, comprising a group of unicellular nitrogen-fixing Cyanobacteria.</title>
        <authorList>
            <person name="Bandyopadhyay A."/>
            <person name="Elvitigala T."/>
            <person name="Welsh E."/>
            <person name="Stockel J."/>
            <person name="Liberton M."/>
            <person name="Min H."/>
            <person name="Sherman L.A."/>
            <person name="Pakrasi H.B."/>
        </authorList>
    </citation>
    <scope>NUCLEOTIDE SEQUENCE [LARGE SCALE GENOMIC DNA]</scope>
    <source>
        <strain evidence="3">PCC 7822</strain>
    </source>
</reference>
<sequence>MFLRTWRFITVLFTALLTGATFCHTLELPAKMGYSAVLYITLQKSLYWMFGPQGVGAYIEVSAVVTTLVLAFLVRKRQPAFFLTLAASVCLLIAFPVLFFWFNAPVNAVWSGVTTPQSIPADWTRLRDQWEYSHAARFGLHLLALSALVLSLILETPLNRERERHFVQNYPQMNTDERR</sequence>
<dbReference type="HOGENOM" id="CLU_128115_0_0_3"/>
<name>E0U9C0_GLOV7</name>
<evidence type="ECO:0000256" key="1">
    <source>
        <dbReference type="SAM" id="Phobius"/>
    </source>
</evidence>
<feature type="transmembrane region" description="Helical" evidence="1">
    <location>
        <begin position="47"/>
        <end position="73"/>
    </location>
</feature>
<dbReference type="KEGG" id="cyj:Cyan7822_0575"/>
<evidence type="ECO:0008006" key="4">
    <source>
        <dbReference type="Google" id="ProtNLM"/>
    </source>
</evidence>
<protein>
    <recommendedName>
        <fullName evidence="4">DUF1772 domain-containing protein</fullName>
    </recommendedName>
</protein>